<dbReference type="GO" id="GO:0016301">
    <property type="term" value="F:kinase activity"/>
    <property type="evidence" value="ECO:0007669"/>
    <property type="project" value="UniProtKB-KW"/>
</dbReference>
<evidence type="ECO:0000313" key="2">
    <source>
        <dbReference type="EMBL" id="MPM43273.1"/>
    </source>
</evidence>
<reference evidence="2" key="1">
    <citation type="submission" date="2019-08" db="EMBL/GenBank/DDBJ databases">
        <authorList>
            <person name="Kucharzyk K."/>
            <person name="Murdoch R.W."/>
            <person name="Higgins S."/>
            <person name="Loffler F."/>
        </authorList>
    </citation>
    <scope>NUCLEOTIDE SEQUENCE</scope>
</reference>
<evidence type="ECO:0000259" key="1">
    <source>
        <dbReference type="Pfam" id="PF01636"/>
    </source>
</evidence>
<comment type="caution">
    <text evidence="2">The sequence shown here is derived from an EMBL/GenBank/DDBJ whole genome shotgun (WGS) entry which is preliminary data.</text>
</comment>
<name>A0A644ZXA6_9ZZZZ</name>
<gene>
    <name evidence="2" type="primary">nahK_9</name>
    <name evidence="2" type="ORF">SDC9_89946</name>
</gene>
<dbReference type="PANTHER" id="PTHR21064:SF5">
    <property type="entry name" value="SLR1880 PROTEIN"/>
    <property type="match status" value="1"/>
</dbReference>
<dbReference type="EMBL" id="VSSQ01010040">
    <property type="protein sequence ID" value="MPM43273.1"/>
    <property type="molecule type" value="Genomic_DNA"/>
</dbReference>
<dbReference type="AlphaFoldDB" id="A0A644ZXA6"/>
<dbReference type="EC" id="2.7.1.162" evidence="2"/>
<dbReference type="InterPro" id="IPR011009">
    <property type="entry name" value="Kinase-like_dom_sf"/>
</dbReference>
<dbReference type="PANTHER" id="PTHR21064">
    <property type="entry name" value="AMINOGLYCOSIDE PHOSPHOTRANSFERASE DOMAIN-CONTAINING PROTEIN-RELATED"/>
    <property type="match status" value="1"/>
</dbReference>
<dbReference type="Pfam" id="PF01636">
    <property type="entry name" value="APH"/>
    <property type="match status" value="1"/>
</dbReference>
<proteinExistence type="predicted"/>
<feature type="domain" description="Aminoglycoside phosphotransferase" evidence="1">
    <location>
        <begin position="103"/>
        <end position="268"/>
    </location>
</feature>
<accession>A0A644ZXA6</accession>
<dbReference type="SUPFAM" id="SSF56112">
    <property type="entry name" value="Protein kinase-like (PK-like)"/>
    <property type="match status" value="1"/>
</dbReference>
<sequence length="356" mass="40337">MKNLPFIPDGSTVKAFGNGLINKSWRVDLPGKEQRAWLLQQINTKIFTDVEALTSNILLVTDHIREKLIIKREHDIERRVLTPIQINPSSGSRAGKYYYRDSSGNYWRVFKFIENSFSFERMENPALAECAGRAFGDFHRVMSDFPGNRLYEVLPGFHYTPGRIGSLKKRVEADSANRLKNCRELADLLLSREEEFSVVAKMGAKGELPLRVVHQDTKLNNVLFDSNAGSKNPQMLCIVDLDTVMPGYLCYDVGDAIRSGANSAAEDERDLAGVFLNLQIYRSFIDGFISVVKDFITPAELESIPLGPKLLTYEQSVRFLDDYLAGDIYYKTEYEEHNLVRAMAQAKLLESMDGLI</sequence>
<dbReference type="Gene3D" id="3.90.1200.10">
    <property type="match status" value="1"/>
</dbReference>
<organism evidence="2">
    <name type="scientific">bioreactor metagenome</name>
    <dbReference type="NCBI Taxonomy" id="1076179"/>
    <lineage>
        <taxon>unclassified sequences</taxon>
        <taxon>metagenomes</taxon>
        <taxon>ecological metagenomes</taxon>
    </lineage>
</organism>
<protein>
    <submittedName>
        <fullName evidence="2">N-acetylhexosamine 1-kinase</fullName>
        <ecNumber evidence="2">2.7.1.162</ecNumber>
    </submittedName>
</protein>
<dbReference type="InterPro" id="IPR050249">
    <property type="entry name" value="Pseudomonas-type_ThrB"/>
</dbReference>
<keyword evidence="2" id="KW-0808">Transferase</keyword>
<keyword evidence="2" id="KW-0418">Kinase</keyword>
<dbReference type="InterPro" id="IPR002575">
    <property type="entry name" value="Aminoglycoside_PTrfase"/>
</dbReference>